<evidence type="ECO:0000259" key="7">
    <source>
        <dbReference type="SMART" id="SM01372"/>
    </source>
</evidence>
<evidence type="ECO:0000256" key="3">
    <source>
        <dbReference type="ARBA" id="ARBA00023125"/>
    </source>
</evidence>
<feature type="compositionally biased region" description="Basic and acidic residues" evidence="6">
    <location>
        <begin position="418"/>
        <end position="435"/>
    </location>
</feature>
<feature type="region of interest" description="Disordered" evidence="6">
    <location>
        <begin position="418"/>
        <end position="463"/>
    </location>
</feature>
<dbReference type="Gene3D" id="1.10.10.10">
    <property type="entry name" value="Winged helix-like DNA-binding domain superfamily/Winged helix DNA-binding domain"/>
    <property type="match status" value="1"/>
</dbReference>
<gene>
    <name evidence="8" type="ORF">ADUPG1_012657</name>
</gene>
<dbReference type="InterPro" id="IPR003316">
    <property type="entry name" value="E2F_WHTH_DNA-bd_dom"/>
</dbReference>
<dbReference type="Pfam" id="PF02319">
    <property type="entry name" value="WHD_E2F_TDP"/>
    <property type="match status" value="1"/>
</dbReference>
<feature type="region of interest" description="Disordered" evidence="6">
    <location>
        <begin position="186"/>
        <end position="232"/>
    </location>
</feature>
<reference evidence="8" key="1">
    <citation type="submission" date="2022-03" db="EMBL/GenBank/DDBJ databases">
        <title>Draft genome sequence of Aduncisulcus paluster, a free-living microaerophilic Fornicata.</title>
        <authorList>
            <person name="Yuyama I."/>
            <person name="Kume K."/>
            <person name="Tamura T."/>
            <person name="Inagaki Y."/>
            <person name="Hashimoto T."/>
        </authorList>
    </citation>
    <scope>NUCLEOTIDE SEQUENCE</scope>
    <source>
        <strain evidence="8">NY0171</strain>
    </source>
</reference>
<protein>
    <submittedName>
        <fullName evidence="8">E2F Family like protein</fullName>
    </submittedName>
</protein>
<dbReference type="InterPro" id="IPR036390">
    <property type="entry name" value="WH_DNA-bd_sf"/>
</dbReference>
<dbReference type="EMBL" id="BQXS01012509">
    <property type="protein sequence ID" value="GKT24185.1"/>
    <property type="molecule type" value="Genomic_DNA"/>
</dbReference>
<feature type="compositionally biased region" description="Low complexity" evidence="6">
    <location>
        <begin position="1"/>
        <end position="16"/>
    </location>
</feature>
<feature type="compositionally biased region" description="Basic and acidic residues" evidence="6">
    <location>
        <begin position="450"/>
        <end position="463"/>
    </location>
</feature>
<proteinExistence type="inferred from homology"/>
<feature type="compositionally biased region" description="Basic and acidic residues" evidence="6">
    <location>
        <begin position="186"/>
        <end position="223"/>
    </location>
</feature>
<dbReference type="InterPro" id="IPR015633">
    <property type="entry name" value="E2F"/>
</dbReference>
<keyword evidence="5" id="KW-0539">Nucleus</keyword>
<name>A0ABQ5K292_9EUKA</name>
<keyword evidence="4 5" id="KW-0804">Transcription</keyword>
<evidence type="ECO:0000313" key="9">
    <source>
        <dbReference type="Proteomes" id="UP001057375"/>
    </source>
</evidence>
<keyword evidence="9" id="KW-1185">Reference proteome</keyword>
<feature type="region of interest" description="Disordered" evidence="6">
    <location>
        <begin position="1"/>
        <end position="26"/>
    </location>
</feature>
<organism evidence="8 9">
    <name type="scientific">Aduncisulcus paluster</name>
    <dbReference type="NCBI Taxonomy" id="2918883"/>
    <lineage>
        <taxon>Eukaryota</taxon>
        <taxon>Metamonada</taxon>
        <taxon>Carpediemonas-like organisms</taxon>
        <taxon>Aduncisulcus</taxon>
    </lineage>
</organism>
<evidence type="ECO:0000256" key="1">
    <source>
        <dbReference type="ARBA" id="ARBA00010940"/>
    </source>
</evidence>
<keyword evidence="2 5" id="KW-0805">Transcription regulation</keyword>
<sequence length="482" mass="53404">MYSRSKGGRSGYSTKRTATVESAPQRGRYSKDNQLAIYTQPFVCLVAKQKGRLSMTEADAKLEAQKRRLYDISNVLEGMGLVVKEQSAIRWAGPSISDVIRRFSEDEDHPCFSSSSPTDKAQIDVINSLISDIESLKKESHELDQHVRMFTDVLTRRKLDYISFDDLAKTVHVIRQKRVTDELLDETKEKDEPVKEEDDKSIHITPSLDDKSHIGPKPIEKETSSVSSIVPSRSPASLDIVNRSEFVASSSTSAAVPTIAVQAISSVSSASGPAIDQITTKEPIIIGEHQFGQKIASVHSSVSSTSSSSSEGGTLSQKDFMVSFSSVKEEENDDDVKMKGEDDDIEVRSSMFGEEDRHSIPPAVLIGLRGDRGTHLQLYQREREEDERPLMIVHATNSNGTLEVVECCVDEIAPSFEHSREKGEETTKLDFGKPENDDDIPTFSAGMKRRSLETKLTSQRDEAGEMIMPSQIITHGLNYGTE</sequence>
<keyword evidence="3 5" id="KW-0238">DNA-binding</keyword>
<evidence type="ECO:0000313" key="8">
    <source>
        <dbReference type="EMBL" id="GKT24185.1"/>
    </source>
</evidence>
<dbReference type="SMART" id="SM01372">
    <property type="entry name" value="E2F_TDP"/>
    <property type="match status" value="1"/>
</dbReference>
<dbReference type="Proteomes" id="UP001057375">
    <property type="component" value="Unassembled WGS sequence"/>
</dbReference>
<evidence type="ECO:0000256" key="2">
    <source>
        <dbReference type="ARBA" id="ARBA00023015"/>
    </source>
</evidence>
<accession>A0ABQ5K292</accession>
<dbReference type="SUPFAM" id="SSF46785">
    <property type="entry name" value="Winged helix' DNA-binding domain"/>
    <property type="match status" value="1"/>
</dbReference>
<feature type="domain" description="E2F/DP family winged-helix DNA-binding" evidence="7">
    <location>
        <begin position="30"/>
        <end position="93"/>
    </location>
</feature>
<evidence type="ECO:0000256" key="6">
    <source>
        <dbReference type="SAM" id="MobiDB-lite"/>
    </source>
</evidence>
<comment type="subcellular location">
    <subcellularLocation>
        <location evidence="5">Nucleus</location>
    </subcellularLocation>
</comment>
<evidence type="ECO:0000256" key="4">
    <source>
        <dbReference type="ARBA" id="ARBA00023163"/>
    </source>
</evidence>
<comment type="similarity">
    <text evidence="1 5">Belongs to the E2F/DP family.</text>
</comment>
<evidence type="ECO:0000256" key="5">
    <source>
        <dbReference type="RuleBase" id="RU003796"/>
    </source>
</evidence>
<comment type="caution">
    <text evidence="8">The sequence shown here is derived from an EMBL/GenBank/DDBJ whole genome shotgun (WGS) entry which is preliminary data.</text>
</comment>
<dbReference type="PANTHER" id="PTHR12081">
    <property type="entry name" value="TRANSCRIPTION FACTOR E2F"/>
    <property type="match status" value="1"/>
</dbReference>
<dbReference type="InterPro" id="IPR036388">
    <property type="entry name" value="WH-like_DNA-bd_sf"/>
</dbReference>